<dbReference type="Gene3D" id="3.40.190.10">
    <property type="entry name" value="Periplasmic binding protein-like II"/>
    <property type="match status" value="2"/>
</dbReference>
<dbReference type="GO" id="GO:0042626">
    <property type="term" value="F:ATPase-coupled transmembrane transporter activity"/>
    <property type="evidence" value="ECO:0007669"/>
    <property type="project" value="InterPro"/>
</dbReference>
<dbReference type="SUPFAM" id="SSF53850">
    <property type="entry name" value="Periplasmic binding protein-like II"/>
    <property type="match status" value="1"/>
</dbReference>
<dbReference type="NCBIfam" id="TIGR01728">
    <property type="entry name" value="SsuA_fam"/>
    <property type="match status" value="1"/>
</dbReference>
<dbReference type="Proteomes" id="UP000318661">
    <property type="component" value="Unassembled WGS sequence"/>
</dbReference>
<keyword evidence="4 7" id="KW-0732">Signal</keyword>
<feature type="signal peptide" evidence="7">
    <location>
        <begin position="1"/>
        <end position="34"/>
    </location>
</feature>
<dbReference type="Pfam" id="PF09084">
    <property type="entry name" value="NMT1"/>
    <property type="match status" value="1"/>
</dbReference>
<dbReference type="InterPro" id="IPR015168">
    <property type="entry name" value="SsuA/THI5"/>
</dbReference>
<comment type="subcellular location">
    <subcellularLocation>
        <location evidence="1">Periplasm</location>
    </subcellularLocation>
</comment>
<organism evidence="10 11">
    <name type="scientific">Candidatus Segetimicrobium genomatis</name>
    <dbReference type="NCBI Taxonomy" id="2569760"/>
    <lineage>
        <taxon>Bacteria</taxon>
        <taxon>Bacillati</taxon>
        <taxon>Candidatus Sysuimicrobiota</taxon>
        <taxon>Candidatus Sysuimicrobiia</taxon>
        <taxon>Candidatus Sysuimicrobiales</taxon>
        <taxon>Candidatus Segetimicrobiaceae</taxon>
        <taxon>Candidatus Segetimicrobium</taxon>
    </lineage>
</organism>
<evidence type="ECO:0000259" key="8">
    <source>
        <dbReference type="Pfam" id="PF09084"/>
    </source>
</evidence>
<dbReference type="Proteomes" id="UP000315217">
    <property type="component" value="Unassembled WGS sequence"/>
</dbReference>
<evidence type="ECO:0000256" key="6">
    <source>
        <dbReference type="ARBA" id="ARBA00070228"/>
    </source>
</evidence>
<dbReference type="PANTHER" id="PTHR30024:SF21">
    <property type="entry name" value="ABC TRANSPORTER SUBSTRATE-BINDING PROTEIN"/>
    <property type="match status" value="1"/>
</dbReference>
<dbReference type="EMBL" id="VBAI01000038">
    <property type="protein sequence ID" value="TMJ11988.1"/>
    <property type="molecule type" value="Genomic_DNA"/>
</dbReference>
<evidence type="ECO:0000313" key="10">
    <source>
        <dbReference type="EMBL" id="TMJ11988.1"/>
    </source>
</evidence>
<evidence type="ECO:0000256" key="1">
    <source>
        <dbReference type="ARBA" id="ARBA00004418"/>
    </source>
</evidence>
<gene>
    <name evidence="10" type="ORF">E6G98_03925</name>
    <name evidence="9" type="ORF">E6G99_11950</name>
</gene>
<evidence type="ECO:0000256" key="7">
    <source>
        <dbReference type="SAM" id="SignalP"/>
    </source>
</evidence>
<comment type="function">
    <text evidence="5">Part of a binding-protein-dependent transport system for aliphatic sulfonates. Putative binding protein.</text>
</comment>
<evidence type="ECO:0000256" key="5">
    <source>
        <dbReference type="ARBA" id="ARBA00055538"/>
    </source>
</evidence>
<dbReference type="EMBL" id="VBAJ01000295">
    <property type="protein sequence ID" value="TMJ02751.1"/>
    <property type="molecule type" value="Genomic_DNA"/>
</dbReference>
<name>A0A537LVF0_9BACT</name>
<feature type="domain" description="SsuA/THI5-like" evidence="8">
    <location>
        <begin position="67"/>
        <end position="260"/>
    </location>
</feature>
<evidence type="ECO:0000313" key="9">
    <source>
        <dbReference type="EMBL" id="TMJ02751.1"/>
    </source>
</evidence>
<dbReference type="FunFam" id="3.40.190.10:FF:000050">
    <property type="entry name" value="Sulfonate ABC transporter substrate-binding protein"/>
    <property type="match status" value="1"/>
</dbReference>
<feature type="chain" id="PRO_5033842914" description="Putative aliphatic sulfonates-binding protein" evidence="7">
    <location>
        <begin position="35"/>
        <end position="342"/>
    </location>
</feature>
<evidence type="ECO:0000256" key="3">
    <source>
        <dbReference type="ARBA" id="ARBA00022448"/>
    </source>
</evidence>
<evidence type="ECO:0000313" key="12">
    <source>
        <dbReference type="Proteomes" id="UP000318661"/>
    </source>
</evidence>
<evidence type="ECO:0000313" key="11">
    <source>
        <dbReference type="Proteomes" id="UP000315217"/>
    </source>
</evidence>
<dbReference type="PANTHER" id="PTHR30024">
    <property type="entry name" value="ALIPHATIC SULFONATES-BINDING PROTEIN-RELATED"/>
    <property type="match status" value="1"/>
</dbReference>
<dbReference type="AlphaFoldDB" id="A0A537LVF0"/>
<protein>
    <recommendedName>
        <fullName evidence="6">Putative aliphatic sulfonates-binding protein</fullName>
    </recommendedName>
</protein>
<keyword evidence="3" id="KW-0813">Transport</keyword>
<proteinExistence type="inferred from homology"/>
<dbReference type="GO" id="GO:0016020">
    <property type="term" value="C:membrane"/>
    <property type="evidence" value="ECO:0007669"/>
    <property type="project" value="InterPro"/>
</dbReference>
<dbReference type="GO" id="GO:0042597">
    <property type="term" value="C:periplasmic space"/>
    <property type="evidence" value="ECO:0007669"/>
    <property type="project" value="UniProtKB-SubCell"/>
</dbReference>
<accession>A0A537LVF0</accession>
<evidence type="ECO:0000256" key="4">
    <source>
        <dbReference type="ARBA" id="ARBA00022729"/>
    </source>
</evidence>
<reference evidence="11 12" key="1">
    <citation type="journal article" date="2019" name="Nat. Microbiol.">
        <title>Mediterranean grassland soil C-N compound turnover is dependent on rainfall and depth, and is mediated by genomically divergent microorganisms.</title>
        <authorList>
            <person name="Diamond S."/>
            <person name="Andeer P.F."/>
            <person name="Li Z."/>
            <person name="Crits-Christoph A."/>
            <person name="Burstein D."/>
            <person name="Anantharaman K."/>
            <person name="Lane K.R."/>
            <person name="Thomas B.C."/>
            <person name="Pan C."/>
            <person name="Northen T.R."/>
            <person name="Banfield J.F."/>
        </authorList>
    </citation>
    <scope>NUCLEOTIDE SEQUENCE [LARGE SCALE GENOMIC DNA]</scope>
    <source>
        <strain evidence="10">NP_1</strain>
        <strain evidence="9">NP_2</strain>
    </source>
</reference>
<comment type="caution">
    <text evidence="10">The sequence shown here is derived from an EMBL/GenBank/DDBJ whole genome shotgun (WGS) entry which is preliminary data.</text>
</comment>
<sequence length="342" mass="37446">MNSAKRVRQMAMIVLVSAALAIVRAAVCAPASSAAPTSTLDVLRLDYAYYNPVSLVLRRQQWIEQEFARDGTRVEWVLSLGSNKANEHTASGAVQFGSTAGSAALLARANGVPLKTVWIYSQPEWTALVVPAGSPIRDVRELRGKHVAATRGTDPWFFLLQALHAAGLAQRDVTLVHLQHPDGEMALLANQVEAWAGLDPYMAHAEFMAGARLLFRQRDWNTYGTLNVLEPFLAQHPDVVARVLTQYERGRQWSIAHPDELVRILSDEARVTSDVARKVLKERTAFPTPRPGEAQQRVLLRIAPLMHAEQLVPADIDLVAAINALLEPSAAARVLAAPGSTR</sequence>
<evidence type="ECO:0000256" key="2">
    <source>
        <dbReference type="ARBA" id="ARBA00010742"/>
    </source>
</evidence>
<dbReference type="InterPro" id="IPR010067">
    <property type="entry name" value="ABC_SsuA_sub-bd"/>
</dbReference>
<comment type="similarity">
    <text evidence="2">Belongs to the bacterial solute-binding protein SsuA/TauA family.</text>
</comment>